<dbReference type="RefSeq" id="WP_099094021.1">
    <property type="nucleotide sequence ID" value="NZ_PDNU01000003.1"/>
</dbReference>
<dbReference type="Proteomes" id="UP000223527">
    <property type="component" value="Unassembled WGS sequence"/>
</dbReference>
<proteinExistence type="predicted"/>
<gene>
    <name evidence="1" type="ORF">CR162_02815</name>
</gene>
<dbReference type="EMBL" id="PDNU01000003">
    <property type="protein sequence ID" value="PHK96291.1"/>
    <property type="molecule type" value="Genomic_DNA"/>
</dbReference>
<evidence type="ECO:0000313" key="2">
    <source>
        <dbReference type="Proteomes" id="UP000223527"/>
    </source>
</evidence>
<dbReference type="OrthoDB" id="7269818at2"/>
<evidence type="ECO:0000313" key="1">
    <source>
        <dbReference type="EMBL" id="PHK96291.1"/>
    </source>
</evidence>
<sequence>MSDKPIMGYAWYDEKSFDALRGIMPDMSEHYDDWLSGAQRDVTRALSEGYRVIRIAVRPEPFMEWCRRRNVTMPGLAARRAFAAEQARLLVRAERQEKGLFGLF</sequence>
<name>A0A2C6ZCS7_9PROT</name>
<comment type="caution">
    <text evidence="1">The sequence shown here is derived from an EMBL/GenBank/DDBJ whole genome shotgun (WGS) entry which is preliminary data.</text>
</comment>
<protein>
    <submittedName>
        <fullName evidence="1">Uncharacterized protein</fullName>
    </submittedName>
</protein>
<keyword evidence="2" id="KW-1185">Reference proteome</keyword>
<organism evidence="1 2">
    <name type="scientific">Teichococcus rhizosphaerae</name>
    <dbReference type="NCBI Taxonomy" id="1335062"/>
    <lineage>
        <taxon>Bacteria</taxon>
        <taxon>Pseudomonadati</taxon>
        <taxon>Pseudomonadota</taxon>
        <taxon>Alphaproteobacteria</taxon>
        <taxon>Acetobacterales</taxon>
        <taxon>Roseomonadaceae</taxon>
        <taxon>Roseomonas</taxon>
    </lineage>
</organism>
<reference evidence="1 2" key="1">
    <citation type="submission" date="2017-10" db="EMBL/GenBank/DDBJ databases">
        <authorList>
            <person name="Banno H."/>
            <person name="Chua N.-H."/>
        </authorList>
    </citation>
    <scope>NUCLEOTIDE SEQUENCE [LARGE SCALE GENOMIC DNA]</scope>
    <source>
        <strain evidence="1 2">YW11</strain>
    </source>
</reference>
<dbReference type="AlphaFoldDB" id="A0A2C6ZCS7"/>
<accession>A0A2C6ZCS7</accession>